<dbReference type="AlphaFoldDB" id="A0AAV4PKI0"/>
<dbReference type="Proteomes" id="UP001054837">
    <property type="component" value="Unassembled WGS sequence"/>
</dbReference>
<protein>
    <submittedName>
        <fullName evidence="1">Uncharacterized protein</fullName>
    </submittedName>
</protein>
<sequence>MYVVVTNAKYEHSDFIEKVNIMKDKKVKPDILYNVTNVKYEHSDFIEKVNIMKDKKVKMHKVYNVTNAKYEHSDFIEKVNIMKDKKVKMHTQLLPPSFRSRIVCHIDRDMEGVGVDFLPGGTLSLASRLFRRKRSLEKGQQKEKKNGWRFWGMQILGP</sequence>
<keyword evidence="2" id="KW-1185">Reference proteome</keyword>
<reference evidence="1 2" key="1">
    <citation type="submission" date="2021-06" db="EMBL/GenBank/DDBJ databases">
        <title>Caerostris darwini draft genome.</title>
        <authorList>
            <person name="Kono N."/>
            <person name="Arakawa K."/>
        </authorList>
    </citation>
    <scope>NUCLEOTIDE SEQUENCE [LARGE SCALE GENOMIC DNA]</scope>
</reference>
<organism evidence="1 2">
    <name type="scientific">Caerostris darwini</name>
    <dbReference type="NCBI Taxonomy" id="1538125"/>
    <lineage>
        <taxon>Eukaryota</taxon>
        <taxon>Metazoa</taxon>
        <taxon>Ecdysozoa</taxon>
        <taxon>Arthropoda</taxon>
        <taxon>Chelicerata</taxon>
        <taxon>Arachnida</taxon>
        <taxon>Araneae</taxon>
        <taxon>Araneomorphae</taxon>
        <taxon>Entelegynae</taxon>
        <taxon>Araneoidea</taxon>
        <taxon>Araneidae</taxon>
        <taxon>Caerostris</taxon>
    </lineage>
</organism>
<evidence type="ECO:0000313" key="2">
    <source>
        <dbReference type="Proteomes" id="UP001054837"/>
    </source>
</evidence>
<evidence type="ECO:0000313" key="1">
    <source>
        <dbReference type="EMBL" id="GIX96236.1"/>
    </source>
</evidence>
<proteinExistence type="predicted"/>
<accession>A0AAV4PKI0</accession>
<gene>
    <name evidence="1" type="ORF">CDAR_378211</name>
</gene>
<comment type="caution">
    <text evidence="1">The sequence shown here is derived from an EMBL/GenBank/DDBJ whole genome shotgun (WGS) entry which is preliminary data.</text>
</comment>
<name>A0AAV4PKI0_9ARAC</name>
<dbReference type="EMBL" id="BPLQ01002882">
    <property type="protein sequence ID" value="GIX96236.1"/>
    <property type="molecule type" value="Genomic_DNA"/>
</dbReference>